<dbReference type="Proteomes" id="UP000191004">
    <property type="component" value="Unassembled WGS sequence"/>
</dbReference>
<keyword evidence="2" id="KW-0812">Transmembrane</keyword>
<protein>
    <recommendedName>
        <fullName evidence="5">Rhodopsin family protein</fullName>
    </recommendedName>
</protein>
<organism evidence="3 4">
    <name type="scientific">Trichoderma guizhouense</name>
    <dbReference type="NCBI Taxonomy" id="1491466"/>
    <lineage>
        <taxon>Eukaryota</taxon>
        <taxon>Fungi</taxon>
        <taxon>Dikarya</taxon>
        <taxon>Ascomycota</taxon>
        <taxon>Pezizomycotina</taxon>
        <taxon>Sordariomycetes</taxon>
        <taxon>Hypocreomycetidae</taxon>
        <taxon>Hypocreales</taxon>
        <taxon>Hypocreaceae</taxon>
        <taxon>Trichoderma</taxon>
    </lineage>
</organism>
<dbReference type="PANTHER" id="PTHR28139">
    <property type="entry name" value="UPF0768 PROTEIN YBL029C-A"/>
    <property type="match status" value="1"/>
</dbReference>
<comment type="caution">
    <text evidence="3">The sequence shown here is derived from an EMBL/GenBank/DDBJ whole genome shotgun (WGS) entry which is preliminary data.</text>
</comment>
<keyword evidence="2" id="KW-1133">Transmembrane helix</keyword>
<dbReference type="EMBL" id="LVVK01000021">
    <property type="protein sequence ID" value="OPB37869.1"/>
    <property type="molecule type" value="Genomic_DNA"/>
</dbReference>
<feature type="compositionally biased region" description="Low complexity" evidence="1">
    <location>
        <begin position="99"/>
        <end position="111"/>
    </location>
</feature>
<dbReference type="PANTHER" id="PTHR28139:SF1">
    <property type="entry name" value="UPF0768 PROTEIN YBL029C-A"/>
    <property type="match status" value="1"/>
</dbReference>
<evidence type="ECO:0000313" key="4">
    <source>
        <dbReference type="Proteomes" id="UP000191004"/>
    </source>
</evidence>
<dbReference type="OrthoDB" id="5545479at2759"/>
<feature type="region of interest" description="Disordered" evidence="1">
    <location>
        <begin position="80"/>
        <end position="111"/>
    </location>
</feature>
<evidence type="ECO:0000256" key="1">
    <source>
        <dbReference type="SAM" id="MobiDB-lite"/>
    </source>
</evidence>
<name>A0A1T3CA07_9HYPO</name>
<dbReference type="AlphaFoldDB" id="A0A1T3CA07"/>
<accession>A0A1T3CA07</accession>
<evidence type="ECO:0008006" key="5">
    <source>
        <dbReference type="Google" id="ProtNLM"/>
    </source>
</evidence>
<gene>
    <name evidence="3" type="ORF">A0O28_0101530</name>
</gene>
<proteinExistence type="predicted"/>
<reference evidence="3 4" key="1">
    <citation type="submission" date="2016-04" db="EMBL/GenBank/DDBJ databases">
        <title>Multiple horizontal gene transfer events from other fungi enriched the ability of the initially mycotrophic fungus Trichoderma (Ascomycota) to feed on dead plant biomass.</title>
        <authorList>
            <person name="Atanasova L."/>
            <person name="Chenthamara K."/>
            <person name="Zhang J."/>
            <person name="Grujic M."/>
            <person name="Henrissat B."/>
            <person name="Kuo A."/>
            <person name="Aertz A."/>
            <person name="Salamov A."/>
            <person name="Lipzen A."/>
            <person name="Labutti K."/>
            <person name="Barry K."/>
            <person name="Miao Y."/>
            <person name="Rahimi M.J."/>
            <person name="Shen Q."/>
            <person name="Grigoriev I.V."/>
            <person name="Kubicek C.P."/>
            <person name="Druzhinina I.S."/>
        </authorList>
    </citation>
    <scope>NUCLEOTIDE SEQUENCE [LARGE SCALE GENOMIC DNA]</scope>
    <source>
        <strain evidence="3 4">NJAU 4742</strain>
    </source>
</reference>
<keyword evidence="4" id="KW-1185">Reference proteome</keyword>
<sequence length="223" mass="25507">MVFFFFVCGQYTFRSEVKGYEGVICQCHNCGNMSGRVIKSRPFFTFCFVPIIPFTISGFVEVVCHICNFKQPLKNRPDVVSMQNGGNPGAGPYPPPANPGWGQQQYQGQPPARCNYDEDQVGHFAEPSLQALNHDPSIQPMATQIYSSSVQFRRRKSMDTSNGSFSQHVVERMPVKPSSLPEMCLDLDRDSKPIWPASWHTYINLHKQQIKRDARMARRRWRV</sequence>
<evidence type="ECO:0000313" key="3">
    <source>
        <dbReference type="EMBL" id="OPB37869.1"/>
    </source>
</evidence>
<evidence type="ECO:0000256" key="2">
    <source>
        <dbReference type="SAM" id="Phobius"/>
    </source>
</evidence>
<feature type="transmembrane region" description="Helical" evidence="2">
    <location>
        <begin position="43"/>
        <end position="63"/>
    </location>
</feature>
<keyword evidence="2" id="KW-0472">Membrane</keyword>